<keyword evidence="2" id="KW-0732">Signal</keyword>
<feature type="signal peptide" evidence="2">
    <location>
        <begin position="1"/>
        <end position="19"/>
    </location>
</feature>
<feature type="chain" id="PRO_5034948878" evidence="2">
    <location>
        <begin position="20"/>
        <end position="390"/>
    </location>
</feature>
<feature type="compositionally biased region" description="Basic and acidic residues" evidence="1">
    <location>
        <begin position="78"/>
        <end position="88"/>
    </location>
</feature>
<keyword evidence="4" id="KW-1185">Reference proteome</keyword>
<evidence type="ECO:0000313" key="4">
    <source>
        <dbReference type="Proteomes" id="UP000664169"/>
    </source>
</evidence>
<feature type="compositionally biased region" description="Polar residues" evidence="1">
    <location>
        <begin position="59"/>
        <end position="72"/>
    </location>
</feature>
<feature type="region of interest" description="Disordered" evidence="1">
    <location>
        <begin position="364"/>
        <end position="390"/>
    </location>
</feature>
<evidence type="ECO:0000256" key="2">
    <source>
        <dbReference type="SAM" id="SignalP"/>
    </source>
</evidence>
<name>A0A8H3FIQ8_9LECA</name>
<comment type="caution">
    <text evidence="3">The sequence shown here is derived from an EMBL/GenBank/DDBJ whole genome shotgun (WGS) entry which is preliminary data.</text>
</comment>
<feature type="region of interest" description="Disordered" evidence="1">
    <location>
        <begin position="57"/>
        <end position="104"/>
    </location>
</feature>
<organism evidence="3 4">
    <name type="scientific">Gomphillus americanus</name>
    <dbReference type="NCBI Taxonomy" id="1940652"/>
    <lineage>
        <taxon>Eukaryota</taxon>
        <taxon>Fungi</taxon>
        <taxon>Dikarya</taxon>
        <taxon>Ascomycota</taxon>
        <taxon>Pezizomycotina</taxon>
        <taxon>Lecanoromycetes</taxon>
        <taxon>OSLEUM clade</taxon>
        <taxon>Ostropomycetidae</taxon>
        <taxon>Ostropales</taxon>
        <taxon>Graphidaceae</taxon>
        <taxon>Gomphilloideae</taxon>
        <taxon>Gomphillus</taxon>
    </lineage>
</organism>
<accession>A0A8H3FIQ8</accession>
<dbReference type="Proteomes" id="UP000664169">
    <property type="component" value="Unassembled WGS sequence"/>
</dbReference>
<evidence type="ECO:0000313" key="3">
    <source>
        <dbReference type="EMBL" id="CAF9926696.1"/>
    </source>
</evidence>
<proteinExistence type="predicted"/>
<dbReference type="AlphaFoldDB" id="A0A8H3FIQ8"/>
<sequence>MKYTFLFISFCAASLPSDSLEVALTTIQDAIQTDIDYDYYTSALLRRSWLHKRIPTVASKATSSKQEKPSPSTKKHDKAGEDQVKESELSAQQPKVSSGKSKSRLSSLFNVLKIDRFKEKGTENGPKQPPKQSPPIRETSNMRNSLKAEIHRMPGSNPATADLQDTEGRRKYPEIVPEADISDPIKNRPLLERPNQYSHNRAKSFPADGDIPSGSRSRATEAKVMAALWGPGYIRTHKSGPDRDLITVAPGHFKEVTVRDPKYASAQAEMVEDSKFPSHTRNAMVTARGHIVMNRMQRGFGTEIGHYDNTEMRAPNADSLFGGDSLSEETKSHTWRYQSRPGSNAVKATTIARSGMATLEAEATVRDTRESTDMVSSRNRYSNGRRSFQG</sequence>
<reference evidence="3" key="1">
    <citation type="submission" date="2021-03" db="EMBL/GenBank/DDBJ databases">
        <authorList>
            <person name="Tagirdzhanova G."/>
        </authorList>
    </citation>
    <scope>NUCLEOTIDE SEQUENCE</scope>
</reference>
<dbReference type="EMBL" id="CAJPDQ010000025">
    <property type="protein sequence ID" value="CAF9926696.1"/>
    <property type="molecule type" value="Genomic_DNA"/>
</dbReference>
<evidence type="ECO:0000256" key="1">
    <source>
        <dbReference type="SAM" id="MobiDB-lite"/>
    </source>
</evidence>
<feature type="region of interest" description="Disordered" evidence="1">
    <location>
        <begin position="116"/>
        <end position="139"/>
    </location>
</feature>
<feature type="compositionally biased region" description="Low complexity" evidence="1">
    <location>
        <begin position="376"/>
        <end position="390"/>
    </location>
</feature>
<gene>
    <name evidence="3" type="ORF">GOMPHAMPRED_004216</name>
</gene>
<protein>
    <submittedName>
        <fullName evidence="3">Uncharacterized protein</fullName>
    </submittedName>
</protein>